<dbReference type="InterPro" id="IPR036038">
    <property type="entry name" value="Aminotransferase-like"/>
</dbReference>
<evidence type="ECO:0000256" key="8">
    <source>
        <dbReference type="PIRSR" id="PIRSR006468-1"/>
    </source>
</evidence>
<sequence>MSTTTAQGLDFSRLVITKTDSPKPLLPSDKLQFGRSFTDHILTAEWDSQTGWAAPVIEPYKALTLDPAASVFHYAFCCFEGMKAYKDADGRVRLFRPEKNIQRLNDSAARVALPTFDEDVVLKLLSEYTKLESRWVPEGRGFALYLRPTLVGTSPDLSVSRPGSALLYVIASPVGNYFGSSGVKAISLQAASSPVRAWPGGAGNKKVGGNYAPTIVATEQATHQGWQQVLWLLGDPAVPEEQYMTECGTMNLFVAWINPETKSKELLTAPLDGTILPGITRDSILALARERLVPQGWTVTERRVYMHEVKTASEQGRLLEVFGSGTALVVSPIRSISWNGGVIDCGLPEGQEIGDFARTAKNWLEDIQYGVDEHPWSVVV</sequence>
<dbReference type="PROSITE" id="PS00770">
    <property type="entry name" value="AA_TRANSFER_CLASS_4"/>
    <property type="match status" value="1"/>
</dbReference>
<evidence type="ECO:0000256" key="1">
    <source>
        <dbReference type="ARBA" id="ARBA00001933"/>
    </source>
</evidence>
<dbReference type="STRING" id="28573.A0A0U1M888"/>
<dbReference type="PANTHER" id="PTHR11825:SF44">
    <property type="entry name" value="BRANCHED-CHAIN-AMINO-ACID AMINOTRANSFERASE"/>
    <property type="match status" value="1"/>
</dbReference>
<comment type="cofactor">
    <cofactor evidence="1 10">
        <name>pyridoxal 5'-phosphate</name>
        <dbReference type="ChEBI" id="CHEBI:597326"/>
    </cofactor>
</comment>
<dbReference type="Gene3D" id="3.30.470.10">
    <property type="match status" value="1"/>
</dbReference>
<accession>A0A0U1M888</accession>
<evidence type="ECO:0000313" key="12">
    <source>
        <dbReference type="EMBL" id="CRG91136.1"/>
    </source>
</evidence>
<evidence type="ECO:0000256" key="5">
    <source>
        <dbReference type="ARBA" id="ARBA00022679"/>
    </source>
</evidence>
<dbReference type="GO" id="GO:0009099">
    <property type="term" value="P:L-valine biosynthetic process"/>
    <property type="evidence" value="ECO:0007669"/>
    <property type="project" value="TreeGrafter"/>
</dbReference>
<evidence type="ECO:0000256" key="6">
    <source>
        <dbReference type="ARBA" id="ARBA00022898"/>
    </source>
</evidence>
<dbReference type="GO" id="GO:0009098">
    <property type="term" value="P:L-leucine biosynthetic process"/>
    <property type="evidence" value="ECO:0007669"/>
    <property type="project" value="TreeGrafter"/>
</dbReference>
<dbReference type="AlphaFoldDB" id="A0A0U1M888"/>
<evidence type="ECO:0000256" key="9">
    <source>
        <dbReference type="RuleBase" id="RU004106"/>
    </source>
</evidence>
<reference evidence="12 13" key="1">
    <citation type="submission" date="2015-04" db="EMBL/GenBank/DDBJ databases">
        <authorList>
            <person name="Syromyatnikov M.Y."/>
            <person name="Popov V.N."/>
        </authorList>
    </citation>
    <scope>NUCLEOTIDE SEQUENCE [LARGE SCALE GENOMIC DNA]</scope>
    <source>
        <strain evidence="12">WF-38-12</strain>
    </source>
</reference>
<evidence type="ECO:0000256" key="10">
    <source>
        <dbReference type="RuleBase" id="RU004516"/>
    </source>
</evidence>
<dbReference type="GO" id="GO:0052656">
    <property type="term" value="F:L-isoleucine-2-oxoglutarate transaminase activity"/>
    <property type="evidence" value="ECO:0007669"/>
    <property type="project" value="RHEA"/>
</dbReference>
<dbReference type="Gene3D" id="3.20.10.10">
    <property type="entry name" value="D-amino Acid Aminotransferase, subunit A, domain 2"/>
    <property type="match status" value="1"/>
</dbReference>
<dbReference type="InterPro" id="IPR043132">
    <property type="entry name" value="BCAT-like_C"/>
</dbReference>
<dbReference type="FunFam" id="3.30.470.10:FF:000005">
    <property type="entry name" value="Branched-chain-amino-acid aminotransferase"/>
    <property type="match status" value="1"/>
</dbReference>
<dbReference type="EMBL" id="CVMT01000009">
    <property type="protein sequence ID" value="CRG91136.1"/>
    <property type="molecule type" value="Genomic_DNA"/>
</dbReference>
<dbReference type="EC" id="2.6.1.42" evidence="11"/>
<evidence type="ECO:0000256" key="11">
    <source>
        <dbReference type="RuleBase" id="RU004517"/>
    </source>
</evidence>
<evidence type="ECO:0000256" key="4">
    <source>
        <dbReference type="ARBA" id="ARBA00022605"/>
    </source>
</evidence>
<organism evidence="12 13">
    <name type="scientific">Talaromyces islandicus</name>
    <name type="common">Penicillium islandicum</name>
    <dbReference type="NCBI Taxonomy" id="28573"/>
    <lineage>
        <taxon>Eukaryota</taxon>
        <taxon>Fungi</taxon>
        <taxon>Dikarya</taxon>
        <taxon>Ascomycota</taxon>
        <taxon>Pezizomycotina</taxon>
        <taxon>Eurotiomycetes</taxon>
        <taxon>Eurotiomycetidae</taxon>
        <taxon>Eurotiales</taxon>
        <taxon>Trichocomaceae</taxon>
        <taxon>Talaromyces</taxon>
        <taxon>Talaromyces sect. Islandici</taxon>
    </lineage>
</organism>
<dbReference type="NCBIfam" id="TIGR01123">
    <property type="entry name" value="ilvE_II"/>
    <property type="match status" value="1"/>
</dbReference>
<dbReference type="InterPro" id="IPR043131">
    <property type="entry name" value="BCAT-like_N"/>
</dbReference>
<keyword evidence="7 11" id="KW-0100">Branched-chain amino acid biosynthesis</keyword>
<evidence type="ECO:0000256" key="3">
    <source>
        <dbReference type="ARBA" id="ARBA00022576"/>
    </source>
</evidence>
<dbReference type="NCBIfam" id="NF009897">
    <property type="entry name" value="PRK13357.1"/>
    <property type="match status" value="1"/>
</dbReference>
<comment type="catalytic activity">
    <reaction evidence="11">
        <text>L-valine + 2-oxoglutarate = 3-methyl-2-oxobutanoate + L-glutamate</text>
        <dbReference type="Rhea" id="RHEA:24813"/>
        <dbReference type="ChEBI" id="CHEBI:11851"/>
        <dbReference type="ChEBI" id="CHEBI:16810"/>
        <dbReference type="ChEBI" id="CHEBI:29985"/>
        <dbReference type="ChEBI" id="CHEBI:57762"/>
        <dbReference type="EC" id="2.6.1.42"/>
    </reaction>
</comment>
<evidence type="ECO:0000256" key="2">
    <source>
        <dbReference type="ARBA" id="ARBA00009320"/>
    </source>
</evidence>
<comment type="similarity">
    <text evidence="2 9">Belongs to the class-IV pyridoxal-phosphate-dependent aminotransferase family.</text>
</comment>
<dbReference type="GO" id="GO:0052655">
    <property type="term" value="F:L-valine-2-oxoglutarate transaminase activity"/>
    <property type="evidence" value="ECO:0007669"/>
    <property type="project" value="RHEA"/>
</dbReference>
<dbReference type="GO" id="GO:0052654">
    <property type="term" value="F:L-leucine-2-oxoglutarate transaminase activity"/>
    <property type="evidence" value="ECO:0007669"/>
    <property type="project" value="RHEA"/>
</dbReference>
<evidence type="ECO:0000256" key="7">
    <source>
        <dbReference type="ARBA" id="ARBA00023304"/>
    </source>
</evidence>
<dbReference type="FunFam" id="3.20.10.10:FF:000004">
    <property type="entry name" value="Branched-chain-amino-acid aminotransferase"/>
    <property type="match status" value="1"/>
</dbReference>
<dbReference type="InterPro" id="IPR001544">
    <property type="entry name" value="Aminotrans_IV"/>
</dbReference>
<dbReference type="PANTHER" id="PTHR11825">
    <property type="entry name" value="SUBGROUP IIII AMINOTRANSFERASE"/>
    <property type="match status" value="1"/>
</dbReference>
<dbReference type="InterPro" id="IPR033939">
    <property type="entry name" value="BCAT_family"/>
</dbReference>
<feature type="modified residue" description="N6-(pyridoxal phosphate)lysine" evidence="8">
    <location>
        <position position="206"/>
    </location>
</feature>
<comment type="catalytic activity">
    <reaction evidence="11">
        <text>L-isoleucine + 2-oxoglutarate = (S)-3-methyl-2-oxopentanoate + L-glutamate</text>
        <dbReference type="Rhea" id="RHEA:24801"/>
        <dbReference type="ChEBI" id="CHEBI:16810"/>
        <dbReference type="ChEBI" id="CHEBI:29985"/>
        <dbReference type="ChEBI" id="CHEBI:35146"/>
        <dbReference type="ChEBI" id="CHEBI:58045"/>
        <dbReference type="EC" id="2.6.1.42"/>
    </reaction>
</comment>
<dbReference type="PIRSF" id="PIRSF006468">
    <property type="entry name" value="BCAT1"/>
    <property type="match status" value="1"/>
</dbReference>
<evidence type="ECO:0000313" key="13">
    <source>
        <dbReference type="Proteomes" id="UP000054383"/>
    </source>
</evidence>
<dbReference type="Pfam" id="PF01063">
    <property type="entry name" value="Aminotran_4"/>
    <property type="match status" value="1"/>
</dbReference>
<name>A0A0U1M888_TALIS</name>
<proteinExistence type="inferred from homology"/>
<dbReference type="GO" id="GO:0005739">
    <property type="term" value="C:mitochondrion"/>
    <property type="evidence" value="ECO:0007669"/>
    <property type="project" value="TreeGrafter"/>
</dbReference>
<dbReference type="CDD" id="cd01557">
    <property type="entry name" value="BCAT_beta_family"/>
    <property type="match status" value="1"/>
</dbReference>
<keyword evidence="4 11" id="KW-0028">Amino-acid biosynthesis</keyword>
<keyword evidence="5 11" id="KW-0808">Transferase</keyword>
<gene>
    <name evidence="12" type="ORF">PISL3812_08184</name>
</gene>
<dbReference type="InterPro" id="IPR005786">
    <property type="entry name" value="B_amino_transII"/>
</dbReference>
<dbReference type="SUPFAM" id="SSF56752">
    <property type="entry name" value="D-aminoacid aminotransferase-like PLP-dependent enzymes"/>
    <property type="match status" value="1"/>
</dbReference>
<keyword evidence="3 11" id="KW-0032">Aminotransferase</keyword>
<dbReference type="OrthoDB" id="1732691at2759"/>
<keyword evidence="13" id="KW-1185">Reference proteome</keyword>
<protein>
    <recommendedName>
        <fullName evidence="11">Branched-chain-amino-acid aminotransferase</fullName>
        <ecNumber evidence="11">2.6.1.42</ecNumber>
    </recommendedName>
</protein>
<dbReference type="Proteomes" id="UP000054383">
    <property type="component" value="Unassembled WGS sequence"/>
</dbReference>
<keyword evidence="6 10" id="KW-0663">Pyridoxal phosphate</keyword>
<comment type="catalytic activity">
    <reaction evidence="11">
        <text>L-leucine + 2-oxoglutarate = 4-methyl-2-oxopentanoate + L-glutamate</text>
        <dbReference type="Rhea" id="RHEA:18321"/>
        <dbReference type="ChEBI" id="CHEBI:16810"/>
        <dbReference type="ChEBI" id="CHEBI:17865"/>
        <dbReference type="ChEBI" id="CHEBI:29985"/>
        <dbReference type="ChEBI" id="CHEBI:57427"/>
        <dbReference type="EC" id="2.6.1.42"/>
    </reaction>
</comment>
<dbReference type="InterPro" id="IPR018300">
    <property type="entry name" value="Aminotrans_IV_CS"/>
</dbReference>
<dbReference type="OMA" id="TDFRFIA"/>